<dbReference type="Gene3D" id="3.30.750.24">
    <property type="entry name" value="STAS domain"/>
    <property type="match status" value="1"/>
</dbReference>
<dbReference type="Pfam" id="PF01740">
    <property type="entry name" value="STAS"/>
    <property type="match status" value="1"/>
</dbReference>
<reference evidence="5" key="3">
    <citation type="submission" date="2015-08" db="EMBL/GenBank/DDBJ databases">
        <authorList>
            <person name="Weber T."/>
            <person name="Iftime D."/>
        </authorList>
    </citation>
    <scope>NUCLEOTIDE SEQUENCE</scope>
    <source>
        <strain evidence="5">Tu 365</strain>
    </source>
</reference>
<dbReference type="GO" id="GO:0043856">
    <property type="term" value="F:anti-sigma factor antagonist activity"/>
    <property type="evidence" value="ECO:0007669"/>
    <property type="project" value="InterPro"/>
</dbReference>
<comment type="similarity">
    <text evidence="1 2">Belongs to the anti-sigma-factor antagonist family.</text>
</comment>
<dbReference type="HOGENOM" id="CLU_115403_3_2_11"/>
<dbReference type="PROSITE" id="PS50801">
    <property type="entry name" value="STAS"/>
    <property type="match status" value="1"/>
</dbReference>
<dbReference type="EMBL" id="CP006259">
    <property type="protein sequence ID" value="AGS73448.1"/>
    <property type="molecule type" value="Genomic_DNA"/>
</dbReference>
<dbReference type="PANTHER" id="PTHR33495">
    <property type="entry name" value="ANTI-SIGMA FACTOR ANTAGONIST TM_1081-RELATED-RELATED"/>
    <property type="match status" value="1"/>
</dbReference>
<feature type="domain" description="STAS" evidence="3">
    <location>
        <begin position="13"/>
        <end position="120"/>
    </location>
</feature>
<protein>
    <recommendedName>
        <fullName evidence="2">Anti-sigma factor antagonist</fullName>
    </recommendedName>
</protein>
<evidence type="ECO:0000256" key="2">
    <source>
        <dbReference type="RuleBase" id="RU003749"/>
    </source>
</evidence>
<reference evidence="6" key="1">
    <citation type="submission" date="2012-10" db="EMBL/GenBank/DDBJ databases">
        <title>The complete genome sequence of Streptomyces collinus Tu 365.</title>
        <authorList>
            <person name="Ruckert C."/>
            <person name="Szczepanowski R."/>
            <person name="Goesmann A."/>
            <person name="Pross E.K."/>
            <person name="Musiol E.M."/>
            <person name="Blin K."/>
            <person name="Wohlleben W."/>
            <person name="Puhler A."/>
            <person name="Weber T."/>
            <person name="Kalinowski J."/>
        </authorList>
    </citation>
    <scope>NUCLEOTIDE SEQUENCE [LARGE SCALE GENOMIC DNA]</scope>
    <source>
        <strain evidence="6">DSM 40733 / Tue 365</strain>
    </source>
</reference>
<dbReference type="PANTHER" id="PTHR33495:SF2">
    <property type="entry name" value="ANTI-SIGMA FACTOR ANTAGONIST TM_1081-RELATED"/>
    <property type="match status" value="1"/>
</dbReference>
<dbReference type="NCBIfam" id="TIGR00377">
    <property type="entry name" value="ant_ant_sig"/>
    <property type="match status" value="1"/>
</dbReference>
<sequence length="120" mass="12846">MADPHTSTPPDRLTVAAHTIDGTHVLTPTGEIDHHTGETLRHALDAITTPGSRVVVDLHQVTFMDSSGINILIAAHRALTDTGGRLRLARPTHTVQRTLTIVGIDTVIDCHATLPQALDD</sequence>
<dbReference type="KEGG" id="sci:B446_33220"/>
<evidence type="ECO:0000313" key="4">
    <source>
        <dbReference type="EMBL" id="AGS67246.1"/>
    </source>
</evidence>
<dbReference type="STRING" id="1214242.B446_02070"/>
<dbReference type="InterPro" id="IPR036513">
    <property type="entry name" value="STAS_dom_sf"/>
</dbReference>
<gene>
    <name evidence="4" type="ORF">B446_02070</name>
    <name evidence="5" type="ORF">B446_33220</name>
</gene>
<evidence type="ECO:0000259" key="3">
    <source>
        <dbReference type="PROSITE" id="PS50801"/>
    </source>
</evidence>
<proteinExistence type="inferred from homology"/>
<dbReference type="eggNOG" id="COG1366">
    <property type="taxonomic scope" value="Bacteria"/>
</dbReference>
<evidence type="ECO:0000313" key="6">
    <source>
        <dbReference type="Proteomes" id="UP000015423"/>
    </source>
</evidence>
<dbReference type="InterPro" id="IPR002645">
    <property type="entry name" value="STAS_dom"/>
</dbReference>
<dbReference type="Proteomes" id="UP000015423">
    <property type="component" value="Chromosome"/>
</dbReference>
<evidence type="ECO:0000256" key="1">
    <source>
        <dbReference type="ARBA" id="ARBA00009013"/>
    </source>
</evidence>
<name>S5V1J2_STRC3</name>
<organism evidence="5 6">
    <name type="scientific">Streptomyces collinus (strain DSM 40733 / Tue 365)</name>
    <dbReference type="NCBI Taxonomy" id="1214242"/>
    <lineage>
        <taxon>Bacteria</taxon>
        <taxon>Bacillati</taxon>
        <taxon>Actinomycetota</taxon>
        <taxon>Actinomycetes</taxon>
        <taxon>Kitasatosporales</taxon>
        <taxon>Streptomycetaceae</taxon>
        <taxon>Streptomyces</taxon>
    </lineage>
</organism>
<dbReference type="EMBL" id="CP006259">
    <property type="protein sequence ID" value="AGS67246.1"/>
    <property type="molecule type" value="Genomic_DNA"/>
</dbReference>
<reference evidence="5 6" key="2">
    <citation type="journal article" date="2013" name="J. Biotechnol.">
        <title>Complete genome sequence of the kirromycin producer Streptomyces collinus Tu 365 consisting of a linear chromosome and two linear plasmids.</title>
        <authorList>
            <person name="Ruckert C."/>
            <person name="Szczepanowski R."/>
            <person name="Albersmeier A."/>
            <person name="Goesmann A."/>
            <person name="Iftime D."/>
            <person name="Musiol E.M."/>
            <person name="Blin K."/>
            <person name="Wohlleben W."/>
            <person name="Puhler A."/>
            <person name="Kalinowski J."/>
            <person name="Weber T."/>
        </authorList>
    </citation>
    <scope>NUCLEOTIDE SEQUENCE [LARGE SCALE GENOMIC DNA]</scope>
    <source>
        <strain evidence="6">DSM 40733 / Tue 365</strain>
        <strain evidence="5">Tu 365</strain>
    </source>
</reference>
<keyword evidence="6" id="KW-1185">Reference proteome</keyword>
<dbReference type="SUPFAM" id="SSF52091">
    <property type="entry name" value="SpoIIaa-like"/>
    <property type="match status" value="1"/>
</dbReference>
<accession>S5V1J2</accession>
<dbReference type="PATRIC" id="fig|1214242.5.peg.425"/>
<dbReference type="AlphaFoldDB" id="S5V1J2"/>
<dbReference type="InterPro" id="IPR003658">
    <property type="entry name" value="Anti-sigma_ant"/>
</dbReference>
<dbReference type="KEGG" id="sci:B446_02070"/>
<evidence type="ECO:0000313" key="5">
    <source>
        <dbReference type="EMBL" id="AGS73448.1"/>
    </source>
</evidence>
<dbReference type="CDD" id="cd07043">
    <property type="entry name" value="STAS_anti-anti-sigma_factors"/>
    <property type="match status" value="1"/>
</dbReference>